<evidence type="ECO:0000256" key="1">
    <source>
        <dbReference type="SAM" id="SignalP"/>
    </source>
</evidence>
<feature type="chain" id="PRO_5025655102" description="Secreted protein" evidence="1">
    <location>
        <begin position="25"/>
        <end position="117"/>
    </location>
</feature>
<gene>
    <name evidence="2" type="ORF">EV356DRAFT_365045</name>
</gene>
<keyword evidence="3" id="KW-1185">Reference proteome</keyword>
<reference evidence="2" key="1">
    <citation type="journal article" date="2020" name="Stud. Mycol.">
        <title>101 Dothideomycetes genomes: a test case for predicting lifestyles and emergence of pathogens.</title>
        <authorList>
            <person name="Haridas S."/>
            <person name="Albert R."/>
            <person name="Binder M."/>
            <person name="Bloem J."/>
            <person name="Labutti K."/>
            <person name="Salamov A."/>
            <person name="Andreopoulos B."/>
            <person name="Baker S."/>
            <person name="Barry K."/>
            <person name="Bills G."/>
            <person name="Bluhm B."/>
            <person name="Cannon C."/>
            <person name="Castanera R."/>
            <person name="Culley D."/>
            <person name="Daum C."/>
            <person name="Ezra D."/>
            <person name="Gonzalez J."/>
            <person name="Henrissat B."/>
            <person name="Kuo A."/>
            <person name="Liang C."/>
            <person name="Lipzen A."/>
            <person name="Lutzoni F."/>
            <person name="Magnuson J."/>
            <person name="Mondo S."/>
            <person name="Nolan M."/>
            <person name="Ohm R."/>
            <person name="Pangilinan J."/>
            <person name="Park H.-J."/>
            <person name="Ramirez L."/>
            <person name="Alfaro M."/>
            <person name="Sun H."/>
            <person name="Tritt A."/>
            <person name="Yoshinaga Y."/>
            <person name="Zwiers L.-H."/>
            <person name="Turgeon B."/>
            <person name="Goodwin S."/>
            <person name="Spatafora J."/>
            <person name="Crous P."/>
            <person name="Grigoriev I."/>
        </authorList>
    </citation>
    <scope>NUCLEOTIDE SEQUENCE</scope>
    <source>
        <strain evidence="2">Tuck. ex Michener</strain>
    </source>
</reference>
<evidence type="ECO:0000313" key="2">
    <source>
        <dbReference type="EMBL" id="KAF2229981.1"/>
    </source>
</evidence>
<feature type="signal peptide" evidence="1">
    <location>
        <begin position="1"/>
        <end position="24"/>
    </location>
</feature>
<dbReference type="AlphaFoldDB" id="A0A6A6GWL8"/>
<keyword evidence="1" id="KW-0732">Signal</keyword>
<protein>
    <recommendedName>
        <fullName evidence="4">Secreted protein</fullName>
    </recommendedName>
</protein>
<proteinExistence type="predicted"/>
<evidence type="ECO:0000313" key="3">
    <source>
        <dbReference type="Proteomes" id="UP000800092"/>
    </source>
</evidence>
<dbReference type="EMBL" id="ML991850">
    <property type="protein sequence ID" value="KAF2229981.1"/>
    <property type="molecule type" value="Genomic_DNA"/>
</dbReference>
<dbReference type="Proteomes" id="UP000800092">
    <property type="component" value="Unassembled WGS sequence"/>
</dbReference>
<name>A0A6A6GWL8_VIRVR</name>
<accession>A0A6A6GWL8</accession>
<evidence type="ECO:0008006" key="4">
    <source>
        <dbReference type="Google" id="ProtNLM"/>
    </source>
</evidence>
<organism evidence="2 3">
    <name type="scientific">Viridothelium virens</name>
    <name type="common">Speckled blister lichen</name>
    <name type="synonym">Trypethelium virens</name>
    <dbReference type="NCBI Taxonomy" id="1048519"/>
    <lineage>
        <taxon>Eukaryota</taxon>
        <taxon>Fungi</taxon>
        <taxon>Dikarya</taxon>
        <taxon>Ascomycota</taxon>
        <taxon>Pezizomycotina</taxon>
        <taxon>Dothideomycetes</taxon>
        <taxon>Dothideomycetes incertae sedis</taxon>
        <taxon>Trypetheliales</taxon>
        <taxon>Trypetheliaceae</taxon>
        <taxon>Viridothelium</taxon>
    </lineage>
</organism>
<sequence length="117" mass="12226">MVLTLPNKVLYWVSACSLLCCVSSSSVRKLELSSVCLSCICSSDFRSSVTSTLKASRSLARASSFCVVSPEGGMSGASSGSCSSCSTLESFRYVPFGASLWFCTALEDASCCDCSSC</sequence>